<organism evidence="1 2">
    <name type="scientific">Cannabis sativa</name>
    <name type="common">Hemp</name>
    <name type="synonym">Marijuana</name>
    <dbReference type="NCBI Taxonomy" id="3483"/>
    <lineage>
        <taxon>Eukaryota</taxon>
        <taxon>Viridiplantae</taxon>
        <taxon>Streptophyta</taxon>
        <taxon>Embryophyta</taxon>
        <taxon>Tracheophyta</taxon>
        <taxon>Spermatophyta</taxon>
        <taxon>Magnoliopsida</taxon>
        <taxon>eudicotyledons</taxon>
        <taxon>Gunneridae</taxon>
        <taxon>Pentapetalae</taxon>
        <taxon>rosids</taxon>
        <taxon>fabids</taxon>
        <taxon>Rosales</taxon>
        <taxon>Cannabaceae</taxon>
        <taxon>Cannabis</taxon>
    </lineage>
</organism>
<reference evidence="1" key="1">
    <citation type="submission" date="2018-11" db="EMBL/GenBank/DDBJ databases">
        <authorList>
            <person name="Grassa J C."/>
        </authorList>
    </citation>
    <scope>NUCLEOTIDE SEQUENCE [LARGE SCALE GENOMIC DNA]</scope>
</reference>
<dbReference type="EMBL" id="UZAU01000475">
    <property type="status" value="NOT_ANNOTATED_CDS"/>
    <property type="molecule type" value="Genomic_DNA"/>
</dbReference>
<evidence type="ECO:0000313" key="1">
    <source>
        <dbReference type="EnsemblPlants" id="cds.novel_model_4636_5bd9a17a.1.5bd9b13a"/>
    </source>
</evidence>
<reference evidence="1" key="2">
    <citation type="submission" date="2021-03" db="UniProtKB">
        <authorList>
            <consortium name="EnsemblPlants"/>
        </authorList>
    </citation>
    <scope>IDENTIFICATION</scope>
</reference>
<keyword evidence="2" id="KW-1185">Reference proteome</keyword>
<accession>A0A803R3G5</accession>
<sequence length="64" mass="7373">MGPFDFARWLGSAHRLQKPTQNRFIGLRISTSGEKLWNDIGVVPISNLSMVWVRIFFVLVVEKL</sequence>
<dbReference type="Gramene" id="novel_model_4636_5bd9a17a.1.5bd9b13a">
    <property type="protein sequence ID" value="cds.novel_model_4636_5bd9a17a.1.5bd9b13a"/>
    <property type="gene ID" value="novel_gene_2427_5bd9a17a"/>
</dbReference>
<proteinExistence type="predicted"/>
<dbReference type="AlphaFoldDB" id="A0A803R3G5"/>
<dbReference type="Proteomes" id="UP000596661">
    <property type="component" value="Chromosome 5"/>
</dbReference>
<evidence type="ECO:0000313" key="2">
    <source>
        <dbReference type="Proteomes" id="UP000596661"/>
    </source>
</evidence>
<dbReference type="EnsemblPlants" id="novel_model_4636_5bd9a17a.1.5bd9b13a">
    <property type="protein sequence ID" value="cds.novel_model_4636_5bd9a17a.1.5bd9b13a"/>
    <property type="gene ID" value="novel_gene_2427_5bd9a17a"/>
</dbReference>
<protein>
    <submittedName>
        <fullName evidence="1">Uncharacterized protein</fullName>
    </submittedName>
</protein>
<name>A0A803R3G5_CANSA</name>